<keyword evidence="6" id="KW-1185">Reference proteome</keyword>
<evidence type="ECO:0000256" key="1">
    <source>
        <dbReference type="PROSITE-ProRule" id="PRU00169"/>
    </source>
</evidence>
<name>A0A8E6ETY5_9BACT</name>
<dbReference type="Pfam" id="PF13487">
    <property type="entry name" value="HD_5"/>
    <property type="match status" value="1"/>
</dbReference>
<feature type="domain" description="Response regulatory" evidence="3">
    <location>
        <begin position="51"/>
        <end position="167"/>
    </location>
</feature>
<accession>A0A8E6ETY5</accession>
<dbReference type="GO" id="GO:0000160">
    <property type="term" value="P:phosphorelay signal transduction system"/>
    <property type="evidence" value="ECO:0007669"/>
    <property type="project" value="InterPro"/>
</dbReference>
<evidence type="ECO:0000256" key="2">
    <source>
        <dbReference type="SAM" id="MobiDB-lite"/>
    </source>
</evidence>
<feature type="region of interest" description="Disordered" evidence="2">
    <location>
        <begin position="1"/>
        <end position="24"/>
    </location>
</feature>
<dbReference type="Gene3D" id="1.10.3210.10">
    <property type="entry name" value="Hypothetical protein af1432"/>
    <property type="match status" value="1"/>
</dbReference>
<dbReference type="Gene3D" id="3.40.50.2300">
    <property type="match status" value="1"/>
</dbReference>
<protein>
    <submittedName>
        <fullName evidence="5">Response regulator</fullName>
    </submittedName>
</protein>
<dbReference type="SMART" id="SM00448">
    <property type="entry name" value="REC"/>
    <property type="match status" value="1"/>
</dbReference>
<feature type="domain" description="HD-GYP" evidence="4">
    <location>
        <begin position="201"/>
        <end position="412"/>
    </location>
</feature>
<evidence type="ECO:0000259" key="3">
    <source>
        <dbReference type="PROSITE" id="PS50110"/>
    </source>
</evidence>
<evidence type="ECO:0000313" key="5">
    <source>
        <dbReference type="EMBL" id="QVL30562.1"/>
    </source>
</evidence>
<dbReference type="Proteomes" id="UP000676194">
    <property type="component" value="Chromosome"/>
</dbReference>
<dbReference type="SMART" id="SM00471">
    <property type="entry name" value="HDc"/>
    <property type="match status" value="1"/>
</dbReference>
<dbReference type="CDD" id="cd17546">
    <property type="entry name" value="REC_hyHK_CKI1_RcsC-like"/>
    <property type="match status" value="1"/>
</dbReference>
<dbReference type="Pfam" id="PF00072">
    <property type="entry name" value="Response_reg"/>
    <property type="match status" value="1"/>
</dbReference>
<organism evidence="5 6">
    <name type="scientific">Telmatocola sphagniphila</name>
    <dbReference type="NCBI Taxonomy" id="1123043"/>
    <lineage>
        <taxon>Bacteria</taxon>
        <taxon>Pseudomonadati</taxon>
        <taxon>Planctomycetota</taxon>
        <taxon>Planctomycetia</taxon>
        <taxon>Gemmatales</taxon>
        <taxon>Gemmataceae</taxon>
    </lineage>
</organism>
<gene>
    <name evidence="5" type="ORF">KIH39_17100</name>
</gene>
<dbReference type="AlphaFoldDB" id="A0A8E6ETY5"/>
<evidence type="ECO:0000259" key="4">
    <source>
        <dbReference type="PROSITE" id="PS51832"/>
    </source>
</evidence>
<dbReference type="InterPro" id="IPR001789">
    <property type="entry name" value="Sig_transdc_resp-reg_receiver"/>
</dbReference>
<dbReference type="SUPFAM" id="SSF109604">
    <property type="entry name" value="HD-domain/PDEase-like"/>
    <property type="match status" value="1"/>
</dbReference>
<sequence>MARNPRNLEPSPLPGSLPTSEDAEERRKFLEAFHADRPQPDSNLLLPKVHRILIVDDEPKLRDICRTALQNGPIQCEEAADGLHALQAISERPFDLILLDMAMPRLNGEETLKRIRQSPTWPNLKVIVFSGHMPGDEMAALLSHGADDFVPKPYSVAQLRARVNAALRLKQAQDRSDLLNHRLSGVNYELEKALGLKDEHLISARNGLVLALAKLVEYRSLETGTHLLRLQKFCRALGDEAKKMSEFNLVVDENFVQTLVACVPLHDIGKVALADHILLKPGKLTDEERIQMQSHTIVGAQTLQSVAAEYGFAAGFLQMAIDIARYHHERFDGMGYPDRLHGHTIPLAARIVAVADVYDALRSRRVYKLPITHANAKDHILTQSPGHFDPAVLRLFERCSDEFERIFQVAGD</sequence>
<dbReference type="EMBL" id="CP074694">
    <property type="protein sequence ID" value="QVL30562.1"/>
    <property type="molecule type" value="Genomic_DNA"/>
</dbReference>
<dbReference type="InterPro" id="IPR003607">
    <property type="entry name" value="HD/PDEase_dom"/>
</dbReference>
<dbReference type="InterPro" id="IPR037522">
    <property type="entry name" value="HD_GYP_dom"/>
</dbReference>
<dbReference type="InterPro" id="IPR011006">
    <property type="entry name" value="CheY-like_superfamily"/>
</dbReference>
<feature type="modified residue" description="4-aspartylphosphate" evidence="1">
    <location>
        <position position="100"/>
    </location>
</feature>
<evidence type="ECO:0000313" key="6">
    <source>
        <dbReference type="Proteomes" id="UP000676194"/>
    </source>
</evidence>
<dbReference type="CDD" id="cd00077">
    <property type="entry name" value="HDc"/>
    <property type="match status" value="1"/>
</dbReference>
<keyword evidence="1" id="KW-0597">Phosphoprotein</keyword>
<dbReference type="SUPFAM" id="SSF52172">
    <property type="entry name" value="CheY-like"/>
    <property type="match status" value="1"/>
</dbReference>
<dbReference type="KEGG" id="tsph:KIH39_17100"/>
<dbReference type="PANTHER" id="PTHR45228">
    <property type="entry name" value="CYCLIC DI-GMP PHOSPHODIESTERASE TM_0186-RELATED"/>
    <property type="match status" value="1"/>
</dbReference>
<dbReference type="RefSeq" id="WP_213494433.1">
    <property type="nucleotide sequence ID" value="NZ_CP074694.1"/>
</dbReference>
<dbReference type="InterPro" id="IPR052020">
    <property type="entry name" value="Cyclic_di-GMP/3'3'-cGAMP_PDE"/>
</dbReference>
<dbReference type="PANTHER" id="PTHR45228:SF8">
    <property type="entry name" value="TWO-COMPONENT RESPONSE REGULATOR-RELATED"/>
    <property type="match status" value="1"/>
</dbReference>
<proteinExistence type="predicted"/>
<reference evidence="5" key="1">
    <citation type="submission" date="2021-05" db="EMBL/GenBank/DDBJ databases">
        <title>Complete genome sequence of the cellulolytic planctomycete Telmatocola sphagniphila SP2T and characterization of the first cellulase from planctomycetes.</title>
        <authorList>
            <person name="Rakitin A.L."/>
            <person name="Beletsky A.V."/>
            <person name="Naumoff D.G."/>
            <person name="Kulichevskaya I.S."/>
            <person name="Mardanov A.V."/>
            <person name="Ravin N.V."/>
            <person name="Dedysh S.N."/>
        </authorList>
    </citation>
    <scope>NUCLEOTIDE SEQUENCE</scope>
    <source>
        <strain evidence="5">SP2T</strain>
    </source>
</reference>
<dbReference type="PROSITE" id="PS50110">
    <property type="entry name" value="RESPONSE_REGULATORY"/>
    <property type="match status" value="1"/>
</dbReference>
<dbReference type="PROSITE" id="PS51832">
    <property type="entry name" value="HD_GYP"/>
    <property type="match status" value="1"/>
</dbReference>